<organism evidence="3 4">
    <name type="scientific">Stentor coeruleus</name>
    <dbReference type="NCBI Taxonomy" id="5963"/>
    <lineage>
        <taxon>Eukaryota</taxon>
        <taxon>Sar</taxon>
        <taxon>Alveolata</taxon>
        <taxon>Ciliophora</taxon>
        <taxon>Postciliodesmatophora</taxon>
        <taxon>Heterotrichea</taxon>
        <taxon>Heterotrichida</taxon>
        <taxon>Stentoridae</taxon>
        <taxon>Stentor</taxon>
    </lineage>
</organism>
<dbReference type="CDD" id="cd00154">
    <property type="entry name" value="Rab"/>
    <property type="match status" value="3"/>
</dbReference>
<name>A0A1R2CY40_9CILI</name>
<evidence type="ECO:0000256" key="2">
    <source>
        <dbReference type="ARBA" id="ARBA00023134"/>
    </source>
</evidence>
<dbReference type="Pfam" id="PF00071">
    <property type="entry name" value="Ras"/>
    <property type="match status" value="3"/>
</dbReference>
<dbReference type="PANTHER" id="PTHR47977">
    <property type="entry name" value="RAS-RELATED PROTEIN RAB"/>
    <property type="match status" value="1"/>
</dbReference>
<dbReference type="GO" id="GO:0003924">
    <property type="term" value="F:GTPase activity"/>
    <property type="evidence" value="ECO:0007669"/>
    <property type="project" value="InterPro"/>
</dbReference>
<dbReference type="SMART" id="SM00174">
    <property type="entry name" value="RHO"/>
    <property type="match status" value="1"/>
</dbReference>
<gene>
    <name evidence="3" type="ORF">SteCoe_2964</name>
</gene>
<reference evidence="3 4" key="1">
    <citation type="submission" date="2016-11" db="EMBL/GenBank/DDBJ databases">
        <title>The macronuclear genome of Stentor coeruleus: a giant cell with tiny introns.</title>
        <authorList>
            <person name="Slabodnick M."/>
            <person name="Ruby J.G."/>
            <person name="Reiff S.B."/>
            <person name="Swart E.C."/>
            <person name="Gosai S."/>
            <person name="Prabakaran S."/>
            <person name="Witkowska E."/>
            <person name="Larue G.E."/>
            <person name="Fisher S."/>
            <person name="Freeman R.M."/>
            <person name="Gunawardena J."/>
            <person name="Chu W."/>
            <person name="Stover N.A."/>
            <person name="Gregory B.D."/>
            <person name="Nowacki M."/>
            <person name="Derisi J."/>
            <person name="Roy S.W."/>
            <person name="Marshall W.F."/>
            <person name="Sood P."/>
        </authorList>
    </citation>
    <scope>NUCLEOTIDE SEQUENCE [LARGE SCALE GENOMIC DNA]</scope>
    <source>
        <strain evidence="3">WM001</strain>
    </source>
</reference>
<dbReference type="PRINTS" id="PR00449">
    <property type="entry name" value="RASTRNSFRMNG"/>
</dbReference>
<proteinExistence type="predicted"/>
<dbReference type="SUPFAM" id="SSF52540">
    <property type="entry name" value="P-loop containing nucleoside triphosphate hydrolases"/>
    <property type="match status" value="3"/>
</dbReference>
<dbReference type="InterPro" id="IPR027417">
    <property type="entry name" value="P-loop_NTPase"/>
</dbReference>
<dbReference type="SMART" id="SM00175">
    <property type="entry name" value="RAB"/>
    <property type="match status" value="2"/>
</dbReference>
<keyword evidence="1" id="KW-0547">Nucleotide-binding</keyword>
<evidence type="ECO:0000256" key="1">
    <source>
        <dbReference type="ARBA" id="ARBA00022741"/>
    </source>
</evidence>
<dbReference type="NCBIfam" id="TIGR00231">
    <property type="entry name" value="small_GTP"/>
    <property type="match status" value="1"/>
</dbReference>
<dbReference type="PROSITE" id="PS51421">
    <property type="entry name" value="RAS"/>
    <property type="match status" value="1"/>
</dbReference>
<dbReference type="GO" id="GO:0005525">
    <property type="term" value="F:GTP binding"/>
    <property type="evidence" value="ECO:0007669"/>
    <property type="project" value="UniProtKB-KW"/>
</dbReference>
<evidence type="ECO:0000313" key="3">
    <source>
        <dbReference type="EMBL" id="OMJ93915.1"/>
    </source>
</evidence>
<dbReference type="AlphaFoldDB" id="A0A1R2CY40"/>
<dbReference type="EMBL" id="MPUH01000034">
    <property type="protein sequence ID" value="OMJ93915.1"/>
    <property type="molecule type" value="Genomic_DNA"/>
</dbReference>
<evidence type="ECO:0000313" key="4">
    <source>
        <dbReference type="Proteomes" id="UP000187209"/>
    </source>
</evidence>
<dbReference type="FunFam" id="3.40.50.300:FF:001447">
    <property type="entry name" value="Ras-related protein Rab-1B"/>
    <property type="match status" value="3"/>
</dbReference>
<dbReference type="OrthoDB" id="9989112at2759"/>
<dbReference type="InterPro" id="IPR001806">
    <property type="entry name" value="Small_GTPase"/>
</dbReference>
<sequence length="579" mass="67313">MESYQNLNYLKYVIIGSSGTGKTTFLLKLTNKTFNPYYSETFDLCYKINTITLDDTIFDIQIPDSDTQNKTIPILASFFKGSHCIFIIYNPSDIASFEKLTEWICFTKHHAPTNTKIVIVENRFEDENIFISKGEIYEIIRSFELQFVSINAKTGDNVRKIFYDSLCCITRKNIAWIDPESTNPLCLESDILKSQDQLCKSFQVEDYDLFFKCIVIGDSFIGKSSIIKHLCDNIFPNEYFPTFESNFYIKKIKINNLTVKLQMYDTSGHERFQTLALPIFKEPDCIIIVYSSCNRKSFDNIINWLENIDKYSSKNCQVILLENEFDMCLRQVQENEGQRLAKKFSIPLFRLNAKNSSQIQSSFTRISEILINSSNYKKPSYIDIIKKSSANNKSKNKKSKNESKPRIIPNIKFHVFLLLGDSGTGKSALSLRFCENIFNQSYIPTISIDSKIINKNIQGYTIKIKIRDTSGREFFTNYISAYCQSSNCIMIIYDTSKRETFTNLRYWIKGVEGVSRNNYFLCLVENENSDKPRQVEIYEGEDFARRYNMIFFRVNVKENEGVNEALEECVLKISRNFNN</sequence>
<dbReference type="Proteomes" id="UP000187209">
    <property type="component" value="Unassembled WGS sequence"/>
</dbReference>
<keyword evidence="4" id="KW-1185">Reference proteome</keyword>
<dbReference type="PROSITE" id="PS51419">
    <property type="entry name" value="RAB"/>
    <property type="match status" value="3"/>
</dbReference>
<dbReference type="Gene3D" id="3.40.50.300">
    <property type="entry name" value="P-loop containing nucleotide triphosphate hydrolases"/>
    <property type="match status" value="3"/>
</dbReference>
<protein>
    <submittedName>
        <fullName evidence="3">Uncharacterized protein</fullName>
    </submittedName>
</protein>
<accession>A0A1R2CY40</accession>
<dbReference type="SMART" id="SM00173">
    <property type="entry name" value="RAS"/>
    <property type="match status" value="2"/>
</dbReference>
<dbReference type="InterPro" id="IPR005225">
    <property type="entry name" value="Small_GTP-bd"/>
</dbReference>
<keyword evidence="2" id="KW-0342">GTP-binding</keyword>
<comment type="caution">
    <text evidence="3">The sequence shown here is derived from an EMBL/GenBank/DDBJ whole genome shotgun (WGS) entry which is preliminary data.</text>
</comment>
<dbReference type="InterPro" id="IPR050227">
    <property type="entry name" value="Rab"/>
</dbReference>